<dbReference type="EMBL" id="JAGDQJ010000006">
    <property type="protein sequence ID" value="MBO1624454.1"/>
    <property type="molecule type" value="Genomic_DNA"/>
</dbReference>
<dbReference type="Proteomes" id="UP000677611">
    <property type="component" value="Unassembled WGS sequence"/>
</dbReference>
<comment type="caution">
    <text evidence="1">The sequence shown here is derived from an EMBL/GenBank/DDBJ whole genome shotgun (WGS) entry which is preliminary data.</text>
</comment>
<accession>A0ABS3NU52</accession>
<proteinExistence type="predicted"/>
<name>A0ABS3NU52_9BACI</name>
<keyword evidence="2" id="KW-1185">Reference proteome</keyword>
<reference evidence="1 2" key="1">
    <citation type="submission" date="2021-03" db="EMBL/GenBank/DDBJ databases">
        <title>Identification of novel Bacillus strains.</title>
        <authorList>
            <person name="Xiao Z."/>
            <person name="Li Y."/>
            <person name="Shen J."/>
        </authorList>
    </citation>
    <scope>NUCLEOTIDE SEQUENCE [LARGE SCALE GENOMIC DNA]</scope>
    <source>
        <strain evidence="1 2">SY8</strain>
    </source>
</reference>
<evidence type="ECO:0000313" key="2">
    <source>
        <dbReference type="Proteomes" id="UP000677611"/>
    </source>
</evidence>
<protein>
    <submittedName>
        <fullName evidence="1">Uncharacterized protein</fullName>
    </submittedName>
</protein>
<organism evidence="1 2">
    <name type="scientific">Bacillus arachidis</name>
    <dbReference type="NCBI Taxonomy" id="2819290"/>
    <lineage>
        <taxon>Bacteria</taxon>
        <taxon>Bacillati</taxon>
        <taxon>Bacillota</taxon>
        <taxon>Bacilli</taxon>
        <taxon>Bacillales</taxon>
        <taxon>Bacillaceae</taxon>
        <taxon>Bacillus</taxon>
    </lineage>
</organism>
<gene>
    <name evidence="1" type="ORF">J4P90_04185</name>
</gene>
<sequence length="30" mass="3558">MTKKLQHEVEHMYCEKAIVLRSDLVNDRGN</sequence>
<evidence type="ECO:0000313" key="1">
    <source>
        <dbReference type="EMBL" id="MBO1624454.1"/>
    </source>
</evidence>